<comment type="caution">
    <text evidence="2">The sequence shown here is derived from an EMBL/GenBank/DDBJ whole genome shotgun (WGS) entry which is preliminary data.</text>
</comment>
<feature type="compositionally biased region" description="Polar residues" evidence="1">
    <location>
        <begin position="89"/>
        <end position="98"/>
    </location>
</feature>
<keyword evidence="3" id="KW-1185">Reference proteome</keyword>
<evidence type="ECO:0000313" key="3">
    <source>
        <dbReference type="Proteomes" id="UP001139308"/>
    </source>
</evidence>
<evidence type="ECO:0000256" key="1">
    <source>
        <dbReference type="SAM" id="MobiDB-lite"/>
    </source>
</evidence>
<dbReference type="AlphaFoldDB" id="A0A9X1UPC0"/>
<proteinExistence type="predicted"/>
<dbReference type="EMBL" id="JAKLJA010000068">
    <property type="protein sequence ID" value="MCG5078676.1"/>
    <property type="molecule type" value="Genomic_DNA"/>
</dbReference>
<dbReference type="Proteomes" id="UP001139308">
    <property type="component" value="Unassembled WGS sequence"/>
</dbReference>
<name>A0A9X1UPC0_9BURK</name>
<organism evidence="2 3">
    <name type="scientific">Paraburkholderia tagetis</name>
    <dbReference type="NCBI Taxonomy" id="2913261"/>
    <lineage>
        <taxon>Bacteria</taxon>
        <taxon>Pseudomonadati</taxon>
        <taxon>Pseudomonadota</taxon>
        <taxon>Betaproteobacteria</taxon>
        <taxon>Burkholderiales</taxon>
        <taxon>Burkholderiaceae</taxon>
        <taxon>Paraburkholderia</taxon>
    </lineage>
</organism>
<feature type="region of interest" description="Disordered" evidence="1">
    <location>
        <begin position="78"/>
        <end position="98"/>
    </location>
</feature>
<sequence length="132" mass="14712">MKLSKSFDRHSRAVENAGRLAGWRAQTALEHVPLNQFGESSKETICKMLGISRSTARSNPTMKAIFGQLDAEIAKMHARNQEKRAPEGTSKSGLTSQEINEALAELQTDNSRLRRKLNALMYLEDTGLDVRP</sequence>
<reference evidence="2" key="1">
    <citation type="submission" date="2022-01" db="EMBL/GenBank/DDBJ databases">
        <title>Genome sequence and assembly of Parabukholderia sp. RG36.</title>
        <authorList>
            <person name="Chhetri G."/>
        </authorList>
    </citation>
    <scope>NUCLEOTIDE SEQUENCE</scope>
    <source>
        <strain evidence="2">RG36</strain>
    </source>
</reference>
<accession>A0A9X1UPC0</accession>
<gene>
    <name evidence="2" type="ORF">L5014_36030</name>
</gene>
<protein>
    <submittedName>
        <fullName evidence="2">Uncharacterized protein</fullName>
    </submittedName>
</protein>
<evidence type="ECO:0000313" key="2">
    <source>
        <dbReference type="EMBL" id="MCG5078676.1"/>
    </source>
</evidence>
<dbReference type="RefSeq" id="WP_238468656.1">
    <property type="nucleotide sequence ID" value="NZ_JAKLJA010000068.1"/>
</dbReference>